<feature type="domain" description="Tripartite ATP-independent periplasmic transporters DctQ component" evidence="10">
    <location>
        <begin position="26"/>
        <end position="151"/>
    </location>
</feature>
<gene>
    <name evidence="11" type="ORF">SAMN05216257_103408</name>
</gene>
<evidence type="ECO:0000256" key="8">
    <source>
        <dbReference type="ARBA" id="ARBA00038436"/>
    </source>
</evidence>
<organism evidence="11 12">
    <name type="scientific">Meinhardsimonia xiamenensis</name>
    <dbReference type="NCBI Taxonomy" id="990712"/>
    <lineage>
        <taxon>Bacteria</taxon>
        <taxon>Pseudomonadati</taxon>
        <taxon>Pseudomonadota</taxon>
        <taxon>Alphaproteobacteria</taxon>
        <taxon>Rhodobacterales</taxon>
        <taxon>Paracoccaceae</taxon>
        <taxon>Meinhardsimonia</taxon>
    </lineage>
</organism>
<keyword evidence="12" id="KW-1185">Reference proteome</keyword>
<comment type="function">
    <text evidence="9">Part of the tripartite ATP-independent periplasmic (TRAP) transport system.</text>
</comment>
<sequence>MDRLRRIAGRLAVLVNHLTAGLLLSMFVVFLLQILFRYVLGWPVLWTVEWVTIAWLWGILLAFAFVLTPGEMIRLDILYNAAPRGARRAMDVFVGLVTAAIFAWTLPHAWDYVTFMKIERTAAFQWRFDLVFAVYIPFHIAVIVRMLALVWAGIAGDRPRAELEPRPETHDYD</sequence>
<keyword evidence="5 9" id="KW-0812">Transmembrane</keyword>
<feature type="transmembrane region" description="Helical" evidence="9">
    <location>
        <begin position="12"/>
        <end position="36"/>
    </location>
</feature>
<dbReference type="PANTHER" id="PTHR35011">
    <property type="entry name" value="2,3-DIKETO-L-GULONATE TRAP TRANSPORTER SMALL PERMEASE PROTEIN YIAM"/>
    <property type="match status" value="1"/>
</dbReference>
<name>A0A1G9DA51_9RHOB</name>
<dbReference type="EMBL" id="FNFV01000003">
    <property type="protein sequence ID" value="SDK60778.1"/>
    <property type="molecule type" value="Genomic_DNA"/>
</dbReference>
<comment type="similarity">
    <text evidence="8 9">Belongs to the TRAP transporter small permease family.</text>
</comment>
<dbReference type="GO" id="GO:0005886">
    <property type="term" value="C:plasma membrane"/>
    <property type="evidence" value="ECO:0007669"/>
    <property type="project" value="UniProtKB-SubCell"/>
</dbReference>
<protein>
    <recommendedName>
        <fullName evidence="9">TRAP transporter small permease protein</fullName>
    </recommendedName>
</protein>
<evidence type="ECO:0000256" key="2">
    <source>
        <dbReference type="ARBA" id="ARBA00022448"/>
    </source>
</evidence>
<evidence type="ECO:0000256" key="4">
    <source>
        <dbReference type="ARBA" id="ARBA00022519"/>
    </source>
</evidence>
<dbReference type="PANTHER" id="PTHR35011:SF2">
    <property type="entry name" value="2,3-DIKETO-L-GULONATE TRAP TRANSPORTER SMALL PERMEASE PROTEIN YIAM"/>
    <property type="match status" value="1"/>
</dbReference>
<evidence type="ECO:0000256" key="5">
    <source>
        <dbReference type="ARBA" id="ARBA00022692"/>
    </source>
</evidence>
<evidence type="ECO:0000256" key="3">
    <source>
        <dbReference type="ARBA" id="ARBA00022475"/>
    </source>
</evidence>
<accession>A0A1G9DA51</accession>
<dbReference type="Pfam" id="PF04290">
    <property type="entry name" value="DctQ"/>
    <property type="match status" value="1"/>
</dbReference>
<evidence type="ECO:0000313" key="12">
    <source>
        <dbReference type="Proteomes" id="UP000199328"/>
    </source>
</evidence>
<feature type="transmembrane region" description="Helical" evidence="9">
    <location>
        <begin position="48"/>
        <end position="68"/>
    </location>
</feature>
<dbReference type="GO" id="GO:0022857">
    <property type="term" value="F:transmembrane transporter activity"/>
    <property type="evidence" value="ECO:0007669"/>
    <property type="project" value="UniProtKB-UniRule"/>
</dbReference>
<dbReference type="OrthoDB" id="4250245at2"/>
<evidence type="ECO:0000256" key="7">
    <source>
        <dbReference type="ARBA" id="ARBA00023136"/>
    </source>
</evidence>
<comment type="subunit">
    <text evidence="9">The complex comprises the extracytoplasmic solute receptor protein and the two transmembrane proteins.</text>
</comment>
<keyword evidence="6 9" id="KW-1133">Transmembrane helix</keyword>
<dbReference type="InterPro" id="IPR055348">
    <property type="entry name" value="DctQ"/>
</dbReference>
<keyword evidence="4 9" id="KW-0997">Cell inner membrane</keyword>
<feature type="transmembrane region" description="Helical" evidence="9">
    <location>
        <begin position="89"/>
        <end position="110"/>
    </location>
</feature>
<reference evidence="12" key="1">
    <citation type="submission" date="2016-10" db="EMBL/GenBank/DDBJ databases">
        <authorList>
            <person name="Varghese N."/>
            <person name="Submissions S."/>
        </authorList>
    </citation>
    <scope>NUCLEOTIDE SEQUENCE [LARGE SCALE GENOMIC DNA]</scope>
    <source>
        <strain evidence="12">CGMCC 1.10789</strain>
    </source>
</reference>
<keyword evidence="3" id="KW-1003">Cell membrane</keyword>
<feature type="transmembrane region" description="Helical" evidence="9">
    <location>
        <begin position="130"/>
        <end position="154"/>
    </location>
</feature>
<dbReference type="AlphaFoldDB" id="A0A1G9DA51"/>
<dbReference type="Proteomes" id="UP000199328">
    <property type="component" value="Unassembled WGS sequence"/>
</dbReference>
<dbReference type="InterPro" id="IPR007387">
    <property type="entry name" value="TRAP_DctQ"/>
</dbReference>
<evidence type="ECO:0000313" key="11">
    <source>
        <dbReference type="EMBL" id="SDK60778.1"/>
    </source>
</evidence>
<evidence type="ECO:0000259" key="10">
    <source>
        <dbReference type="Pfam" id="PF04290"/>
    </source>
</evidence>
<keyword evidence="7 9" id="KW-0472">Membrane</keyword>
<comment type="subcellular location">
    <subcellularLocation>
        <location evidence="1 9">Cell inner membrane</location>
        <topology evidence="1 9">Multi-pass membrane protein</topology>
    </subcellularLocation>
</comment>
<evidence type="ECO:0000256" key="1">
    <source>
        <dbReference type="ARBA" id="ARBA00004429"/>
    </source>
</evidence>
<evidence type="ECO:0000256" key="9">
    <source>
        <dbReference type="RuleBase" id="RU369079"/>
    </source>
</evidence>
<dbReference type="GO" id="GO:0015740">
    <property type="term" value="P:C4-dicarboxylate transport"/>
    <property type="evidence" value="ECO:0007669"/>
    <property type="project" value="TreeGrafter"/>
</dbReference>
<evidence type="ECO:0000256" key="6">
    <source>
        <dbReference type="ARBA" id="ARBA00022989"/>
    </source>
</evidence>
<dbReference type="RefSeq" id="WP_092500159.1">
    <property type="nucleotide sequence ID" value="NZ_FNFV01000003.1"/>
</dbReference>
<dbReference type="STRING" id="990712.SAMN05216257_103408"/>
<proteinExistence type="inferred from homology"/>
<keyword evidence="2 9" id="KW-0813">Transport</keyword>